<protein>
    <recommendedName>
        <fullName evidence="4">DUF2846 domain-containing protein</fullName>
    </recommendedName>
</protein>
<sequence>MKNMRLLIALIFFSIAFSGCAVVETAMPSGALPEAKTAYLTGAFSRGKVAGFALIAVDVKSGAEFAISLGANSLLPTAVDHQVVAIKLPPGRYSIAKWVTFGTLTKEIILRSVVKNPYLSAPFDVQAGTVVYMGNFDIDSSYSSLRHSYSITPKPVSIQDARTKFLATYTSFSENKFKCLMCIDAQSNHTLDPMAVNPVPGS</sequence>
<evidence type="ECO:0000313" key="2">
    <source>
        <dbReference type="EMBL" id="PWF45511.1"/>
    </source>
</evidence>
<comment type="caution">
    <text evidence="2">The sequence shown here is derived from an EMBL/GenBank/DDBJ whole genome shotgun (WGS) entry which is preliminary data.</text>
</comment>
<dbReference type="OrthoDB" id="9857465at2"/>
<evidence type="ECO:0000256" key="1">
    <source>
        <dbReference type="SAM" id="SignalP"/>
    </source>
</evidence>
<gene>
    <name evidence="2" type="ORF">C7C56_017385</name>
</gene>
<dbReference type="AlphaFoldDB" id="A0A2U2HHW1"/>
<accession>A0A2U2HHW1</accession>
<evidence type="ECO:0000313" key="3">
    <source>
        <dbReference type="Proteomes" id="UP000241421"/>
    </source>
</evidence>
<keyword evidence="3" id="KW-1185">Reference proteome</keyword>
<reference evidence="2 3" key="1">
    <citation type="submission" date="2018-04" db="EMBL/GenBank/DDBJ databases">
        <title>Massilia violaceinigra sp. nov., a novel purple-pigmented bacterium isolated from Tianshan glacier, Xinjiang, China.</title>
        <authorList>
            <person name="Wang H."/>
        </authorList>
    </citation>
    <scope>NUCLEOTIDE SEQUENCE [LARGE SCALE GENOMIC DNA]</scope>
    <source>
        <strain evidence="2 3">B448-2</strain>
    </source>
</reference>
<dbReference type="Proteomes" id="UP000241421">
    <property type="component" value="Unassembled WGS sequence"/>
</dbReference>
<keyword evidence="1" id="KW-0732">Signal</keyword>
<dbReference type="RefSeq" id="WP_106758626.1">
    <property type="nucleotide sequence ID" value="NZ_PXWF02000251.1"/>
</dbReference>
<feature type="chain" id="PRO_5015415481" description="DUF2846 domain-containing protein" evidence="1">
    <location>
        <begin position="22"/>
        <end position="202"/>
    </location>
</feature>
<dbReference type="EMBL" id="PXWF02000251">
    <property type="protein sequence ID" value="PWF45511.1"/>
    <property type="molecule type" value="Genomic_DNA"/>
</dbReference>
<dbReference type="PROSITE" id="PS51257">
    <property type="entry name" value="PROKAR_LIPOPROTEIN"/>
    <property type="match status" value="1"/>
</dbReference>
<organism evidence="2 3">
    <name type="scientific">Massilia glaciei</name>
    <dbReference type="NCBI Taxonomy" id="1524097"/>
    <lineage>
        <taxon>Bacteria</taxon>
        <taxon>Pseudomonadati</taxon>
        <taxon>Pseudomonadota</taxon>
        <taxon>Betaproteobacteria</taxon>
        <taxon>Burkholderiales</taxon>
        <taxon>Oxalobacteraceae</taxon>
        <taxon>Telluria group</taxon>
        <taxon>Massilia</taxon>
    </lineage>
</organism>
<proteinExistence type="predicted"/>
<evidence type="ECO:0008006" key="4">
    <source>
        <dbReference type="Google" id="ProtNLM"/>
    </source>
</evidence>
<feature type="signal peptide" evidence="1">
    <location>
        <begin position="1"/>
        <end position="21"/>
    </location>
</feature>
<name>A0A2U2HHW1_9BURK</name>